<dbReference type="Pfam" id="PF14008">
    <property type="entry name" value="Metallophos_C"/>
    <property type="match status" value="1"/>
</dbReference>
<dbReference type="Gene3D" id="2.60.40.380">
    <property type="entry name" value="Purple acid phosphatase-like, N-terminal"/>
    <property type="match status" value="1"/>
</dbReference>
<evidence type="ECO:0000256" key="4">
    <source>
        <dbReference type="ARBA" id="ARBA00023180"/>
    </source>
</evidence>
<reference evidence="10" key="1">
    <citation type="submission" date="2024-02" db="EMBL/GenBank/DDBJ databases">
        <authorList>
            <consortium name="ELIXIR-Norway"/>
            <consortium name="Elixir Norway"/>
        </authorList>
    </citation>
    <scope>NUCLEOTIDE SEQUENCE</scope>
</reference>
<gene>
    <name evidence="10" type="ORF">CSSPTR1EN2_LOCUS21687</name>
</gene>
<dbReference type="Proteomes" id="UP001497512">
    <property type="component" value="Chromosome 8"/>
</dbReference>
<dbReference type="SUPFAM" id="SSF49363">
    <property type="entry name" value="Purple acid phosphatase, N-terminal domain"/>
    <property type="match status" value="1"/>
</dbReference>
<evidence type="ECO:0000313" key="10">
    <source>
        <dbReference type="EMBL" id="CAK9233774.1"/>
    </source>
</evidence>
<dbReference type="EC" id="3.1.3.2" evidence="5"/>
<comment type="catalytic activity">
    <reaction evidence="5">
        <text>a phosphate monoester + H2O = an alcohol + phosphate</text>
        <dbReference type="Rhea" id="RHEA:15017"/>
        <dbReference type="ChEBI" id="CHEBI:15377"/>
        <dbReference type="ChEBI" id="CHEBI:30879"/>
        <dbReference type="ChEBI" id="CHEBI:43474"/>
        <dbReference type="ChEBI" id="CHEBI:67140"/>
        <dbReference type="EC" id="3.1.3.2"/>
    </reaction>
</comment>
<dbReference type="Pfam" id="PF16656">
    <property type="entry name" value="Pur_ac_phosph_N"/>
    <property type="match status" value="1"/>
</dbReference>
<dbReference type="PANTHER" id="PTHR22953:SF153">
    <property type="entry name" value="PURPLE ACID PHOSPHATASE"/>
    <property type="match status" value="1"/>
</dbReference>
<dbReference type="CDD" id="cd00839">
    <property type="entry name" value="MPP_PAPs"/>
    <property type="match status" value="1"/>
</dbReference>
<dbReference type="InterPro" id="IPR039331">
    <property type="entry name" value="PAPs-like"/>
</dbReference>
<dbReference type="Pfam" id="PF00149">
    <property type="entry name" value="Metallophos"/>
    <property type="match status" value="1"/>
</dbReference>
<proteinExistence type="inferred from homology"/>
<evidence type="ECO:0000256" key="5">
    <source>
        <dbReference type="RuleBase" id="RU361203"/>
    </source>
</evidence>
<dbReference type="SUPFAM" id="SSF56300">
    <property type="entry name" value="Metallo-dependent phosphatases"/>
    <property type="match status" value="1"/>
</dbReference>
<feature type="domain" description="Calcineurin-like phosphoesterase" evidence="7">
    <location>
        <begin position="198"/>
        <end position="409"/>
    </location>
</feature>
<organism evidence="10 11">
    <name type="scientific">Sphagnum troendelagicum</name>
    <dbReference type="NCBI Taxonomy" id="128251"/>
    <lineage>
        <taxon>Eukaryota</taxon>
        <taxon>Viridiplantae</taxon>
        <taxon>Streptophyta</taxon>
        <taxon>Embryophyta</taxon>
        <taxon>Bryophyta</taxon>
        <taxon>Sphagnophytina</taxon>
        <taxon>Sphagnopsida</taxon>
        <taxon>Sphagnales</taxon>
        <taxon>Sphagnaceae</taxon>
        <taxon>Sphagnum</taxon>
    </lineage>
</organism>
<dbReference type="InterPro" id="IPR025733">
    <property type="entry name" value="PAPs_C"/>
</dbReference>
<dbReference type="PANTHER" id="PTHR22953">
    <property type="entry name" value="ACID PHOSPHATASE RELATED"/>
    <property type="match status" value="1"/>
</dbReference>
<evidence type="ECO:0000256" key="2">
    <source>
        <dbReference type="ARBA" id="ARBA00022729"/>
    </source>
</evidence>
<name>A0ABP0V102_9BRYO</name>
<dbReference type="InterPro" id="IPR004843">
    <property type="entry name" value="Calcineurin-like_PHP"/>
</dbReference>
<feature type="domain" description="Purple acid phosphatase C-terminal" evidence="8">
    <location>
        <begin position="476"/>
        <end position="515"/>
    </location>
</feature>
<feature type="region of interest" description="Disordered" evidence="6">
    <location>
        <begin position="532"/>
        <end position="551"/>
    </location>
</feature>
<evidence type="ECO:0000256" key="3">
    <source>
        <dbReference type="ARBA" id="ARBA00022801"/>
    </source>
</evidence>
<evidence type="ECO:0000259" key="7">
    <source>
        <dbReference type="Pfam" id="PF00149"/>
    </source>
</evidence>
<evidence type="ECO:0000313" key="11">
    <source>
        <dbReference type="Proteomes" id="UP001497512"/>
    </source>
</evidence>
<evidence type="ECO:0000259" key="9">
    <source>
        <dbReference type="Pfam" id="PF16656"/>
    </source>
</evidence>
<evidence type="ECO:0000259" key="8">
    <source>
        <dbReference type="Pfam" id="PF14008"/>
    </source>
</evidence>
<protein>
    <recommendedName>
        <fullName evidence="5">Purple acid phosphatase</fullName>
        <ecNumber evidence="5">3.1.3.2</ecNumber>
    </recommendedName>
</protein>
<keyword evidence="11" id="KW-1185">Reference proteome</keyword>
<dbReference type="Gene3D" id="3.60.21.10">
    <property type="match status" value="1"/>
</dbReference>
<dbReference type="InterPro" id="IPR041792">
    <property type="entry name" value="MPP_PAP"/>
</dbReference>
<dbReference type="InterPro" id="IPR015914">
    <property type="entry name" value="PAPs_N"/>
</dbReference>
<dbReference type="EMBL" id="OZ019900">
    <property type="protein sequence ID" value="CAK9233774.1"/>
    <property type="molecule type" value="Genomic_DNA"/>
</dbReference>
<sequence length="579" mass="64144">MVKILLQYGTCIIFLLGFVICIMAVRIAVASIPTTLEGPFQPVTVQFDPSLRHGSSDLPQNDSRIAKQVTGNYPEQIALALSTPDAMWITWITGNAQLAPQVVPLDPTTVASVVQYGTKSGNYSLSAVGTSLVYNQLYPFPGLLNYTSGIIHHVHLTGLTPNTKYFYKCGDPSQGEMSEEYNFTTLPLPGPDSYPSSIAILGDLGLTYNSSTTLDHIILNNPSLLLLVGDLSYANNYLTTGESAACYSCSFPTAPTHETYQPHWDNWGRFMQPLTTTVPMMVIEGNHEIETQVGGATFVSYKSRFSVPAEESASNNNLYYSFTAGGIHFIMLGAYVDYNRTGIQYNWLLQDLAKVDRSVTPWLVATWHPPWYNSYSSHYREVECMRLQMEDLLYSYGVDVVFSGHVHAYERCNRVYNYTLDASGPVYITVGDGGNIEQIEISHADDVGQCPSPDANEPEYGGICPFNFSSGPAAGKFCWNQQPEWSAFRESSFGHGILQVVNSTHALWTWHRNQDVYSSAVGDQIYIVRNSSSSNRNSSSANRNSSSSNRNSSFVSFDASFVLFLFLVFWFSRVVSSCP</sequence>
<feature type="domain" description="Purple acid phosphatase N-terminal" evidence="9">
    <location>
        <begin position="74"/>
        <end position="185"/>
    </location>
</feature>
<keyword evidence="3 5" id="KW-0378">Hydrolase</keyword>
<accession>A0ABP0V102</accession>
<evidence type="ECO:0000256" key="1">
    <source>
        <dbReference type="ARBA" id="ARBA00008723"/>
    </source>
</evidence>
<dbReference type="InterPro" id="IPR008963">
    <property type="entry name" value="Purple_acid_Pase-like_N"/>
</dbReference>
<keyword evidence="2" id="KW-0732">Signal</keyword>
<comment type="similarity">
    <text evidence="1 5">Belongs to the metallophosphoesterase superfamily. Purple acid phosphatase family.</text>
</comment>
<dbReference type="InterPro" id="IPR029052">
    <property type="entry name" value="Metallo-depent_PP-like"/>
</dbReference>
<evidence type="ECO:0000256" key="6">
    <source>
        <dbReference type="SAM" id="MobiDB-lite"/>
    </source>
</evidence>
<keyword evidence="4" id="KW-0325">Glycoprotein</keyword>